<dbReference type="PANTHER" id="PTHR12203:SF35">
    <property type="entry name" value="PROTEIN O-GLUCOSYLTRANSFERASE 1"/>
    <property type="match status" value="1"/>
</dbReference>
<gene>
    <name evidence="3" type="ORF">AABB29_02825</name>
</gene>
<name>A0ABZ2V4Y1_9RHOB</name>
<dbReference type="Proteomes" id="UP001440612">
    <property type="component" value="Chromosome"/>
</dbReference>
<reference evidence="4" key="1">
    <citation type="submission" date="2024-04" db="EMBL/GenBank/DDBJ databases">
        <title>Phylogenomic analyses of a clade within the roseobacter group suggest taxonomic reassignments of species of the genera Aestuariivita, Citreicella, Loktanella, Nautella, Pelagibaca, Ruegeria, Thalassobius, Thiobacimonas and Tropicibacter, and the proposal o.</title>
        <authorList>
            <person name="Jeon C.O."/>
        </authorList>
    </citation>
    <scope>NUCLEOTIDE SEQUENCE [LARGE SCALE GENOMIC DNA]</scope>
    <source>
        <strain evidence="4">BS5-3</strain>
    </source>
</reference>
<dbReference type="InterPro" id="IPR051091">
    <property type="entry name" value="O-Glucosyltr/Glycosyltrsf_90"/>
</dbReference>
<dbReference type="InterPro" id="IPR006598">
    <property type="entry name" value="CAP10"/>
</dbReference>
<proteinExistence type="predicted"/>
<dbReference type="PANTHER" id="PTHR12203">
    <property type="entry name" value="KDEL LYS-ASP-GLU-LEU CONTAINING - RELATED"/>
    <property type="match status" value="1"/>
</dbReference>
<organism evidence="3 4">
    <name type="scientific">Yoonia phaeophyticola</name>
    <dbReference type="NCBI Taxonomy" id="3137369"/>
    <lineage>
        <taxon>Bacteria</taxon>
        <taxon>Pseudomonadati</taxon>
        <taxon>Pseudomonadota</taxon>
        <taxon>Alphaproteobacteria</taxon>
        <taxon>Rhodobacterales</taxon>
        <taxon>Paracoccaceae</taxon>
        <taxon>Yoonia</taxon>
    </lineage>
</organism>
<dbReference type="Pfam" id="PF05686">
    <property type="entry name" value="Glyco_transf_90"/>
    <property type="match status" value="1"/>
</dbReference>
<evidence type="ECO:0000259" key="2">
    <source>
        <dbReference type="SMART" id="SM00672"/>
    </source>
</evidence>
<keyword evidence="4" id="KW-1185">Reference proteome</keyword>
<dbReference type="EMBL" id="CP150951">
    <property type="protein sequence ID" value="WZC49603.1"/>
    <property type="molecule type" value="Genomic_DNA"/>
</dbReference>
<evidence type="ECO:0000313" key="3">
    <source>
        <dbReference type="EMBL" id="WZC49603.1"/>
    </source>
</evidence>
<protein>
    <submittedName>
        <fullName evidence="3">Glycosyl transferase family 90</fullName>
    </submittedName>
</protein>
<sequence>MREPIHQYKHIQRLRSGTNAMCKRAGVAPLPIRIAASQEPQAPHDLILRRENGGITGLINPGWRGYRQAIYCERVAPYAYWFSQTPDTVRQITADMSDGNKLSSAQYRFAITSDLYTALPDSHFFRDRGYAKTDKFAESQALDWEARSDDIIWRGAPNGTGVFSLDPKLIDNPSTAQRIRMALKCKALGVDFRFLYDPTQPFCNILRTAELTGAPIDRHQWGSMKYAVDIDGYSNAWCNFMQRLKLGCCVLKVNSPGGFYQWYYHKLKPWEHYVPIKADLSDLGDQIDWVRSYPNKAKEIAADGQALAKTLTFESESAEAARLITERET</sequence>
<keyword evidence="1 3" id="KW-0808">Transferase</keyword>
<evidence type="ECO:0000313" key="4">
    <source>
        <dbReference type="Proteomes" id="UP001440612"/>
    </source>
</evidence>
<evidence type="ECO:0000256" key="1">
    <source>
        <dbReference type="ARBA" id="ARBA00022679"/>
    </source>
</evidence>
<dbReference type="RefSeq" id="WP_341367713.1">
    <property type="nucleotide sequence ID" value="NZ_CP150951.2"/>
</dbReference>
<feature type="domain" description="Glycosyl transferase CAP10" evidence="2">
    <location>
        <begin position="84"/>
        <end position="314"/>
    </location>
</feature>
<dbReference type="SMART" id="SM00672">
    <property type="entry name" value="CAP10"/>
    <property type="match status" value="1"/>
</dbReference>
<accession>A0ABZ2V4Y1</accession>
<dbReference type="GO" id="GO:0016740">
    <property type="term" value="F:transferase activity"/>
    <property type="evidence" value="ECO:0007669"/>
    <property type="project" value="UniProtKB-KW"/>
</dbReference>